<dbReference type="PANTHER" id="PTHR43182:SF1">
    <property type="entry name" value="COBALT-PRECORRIN-7 C(5)-METHYLTRANSFERASE"/>
    <property type="match status" value="1"/>
</dbReference>
<dbReference type="Gene3D" id="3.40.1010.10">
    <property type="entry name" value="Cobalt-precorrin-4 Transmethylase, Domain 1"/>
    <property type="match status" value="1"/>
</dbReference>
<dbReference type="PANTHER" id="PTHR43182">
    <property type="entry name" value="COBALT-PRECORRIN-6B C(15)-METHYLTRANSFERASE (DECARBOXYLATING)"/>
    <property type="match status" value="1"/>
</dbReference>
<dbReference type="EMBL" id="BMCK01000004">
    <property type="protein sequence ID" value="GGD24818.1"/>
    <property type="molecule type" value="Genomic_DNA"/>
</dbReference>
<dbReference type="InterPro" id="IPR014008">
    <property type="entry name" value="Cbl_synth_MTase_CbiT"/>
</dbReference>
<feature type="domain" description="Tetrapyrrole methylase" evidence="6">
    <location>
        <begin position="4"/>
        <end position="177"/>
    </location>
</feature>
<dbReference type="SUPFAM" id="SSF53790">
    <property type="entry name" value="Tetrapyrrole methylase"/>
    <property type="match status" value="1"/>
</dbReference>
<accession>A0ABQ1QEE0</accession>
<dbReference type="NCBIfam" id="TIGR02467">
    <property type="entry name" value="CbiE"/>
    <property type="match status" value="1"/>
</dbReference>
<dbReference type="InterPro" id="IPR029063">
    <property type="entry name" value="SAM-dependent_MTases_sf"/>
</dbReference>
<evidence type="ECO:0000256" key="2">
    <source>
        <dbReference type="ARBA" id="ARBA00022573"/>
    </source>
</evidence>
<dbReference type="SUPFAM" id="SSF53335">
    <property type="entry name" value="S-adenosyl-L-methionine-dependent methyltransferases"/>
    <property type="match status" value="1"/>
</dbReference>
<evidence type="ECO:0000256" key="3">
    <source>
        <dbReference type="ARBA" id="ARBA00022603"/>
    </source>
</evidence>
<dbReference type="InterPro" id="IPR035996">
    <property type="entry name" value="4pyrrol_Methylase_sf"/>
</dbReference>
<evidence type="ECO:0000313" key="8">
    <source>
        <dbReference type="Proteomes" id="UP000630594"/>
    </source>
</evidence>
<dbReference type="NCBIfam" id="TIGR02469">
    <property type="entry name" value="CbiT"/>
    <property type="match status" value="1"/>
</dbReference>
<evidence type="ECO:0000313" key="7">
    <source>
        <dbReference type="EMBL" id="GGD24818.1"/>
    </source>
</evidence>
<name>A0ABQ1QEE0_9ACTN</name>
<comment type="pathway">
    <text evidence="1">Cofactor biosynthesis; adenosylcobalamin biosynthesis.</text>
</comment>
<dbReference type="InterPro" id="IPR014777">
    <property type="entry name" value="4pyrrole_Mease_sub1"/>
</dbReference>
<evidence type="ECO:0000259" key="6">
    <source>
        <dbReference type="Pfam" id="PF00590"/>
    </source>
</evidence>
<dbReference type="CDD" id="cd11644">
    <property type="entry name" value="Precorrin-6Y-MT"/>
    <property type="match status" value="1"/>
</dbReference>
<reference evidence="8" key="1">
    <citation type="journal article" date="2019" name="Int. J. Syst. Evol. Microbiol.">
        <title>The Global Catalogue of Microorganisms (GCM) 10K type strain sequencing project: providing services to taxonomists for standard genome sequencing and annotation.</title>
        <authorList>
            <consortium name="The Broad Institute Genomics Platform"/>
            <consortium name="The Broad Institute Genome Sequencing Center for Infectious Disease"/>
            <person name="Wu L."/>
            <person name="Ma J."/>
        </authorList>
    </citation>
    <scope>NUCLEOTIDE SEQUENCE [LARGE SCALE GENOMIC DNA]</scope>
    <source>
        <strain evidence="8">CCM 7403</strain>
    </source>
</reference>
<keyword evidence="2" id="KW-0169">Cobalamin biosynthesis</keyword>
<protein>
    <submittedName>
        <fullName evidence="7">Precorrin-6Y C5,15-methyltransferase</fullName>
    </submittedName>
</protein>
<dbReference type="Gene3D" id="3.40.50.150">
    <property type="entry name" value="Vaccinia Virus protein VP39"/>
    <property type="match status" value="1"/>
</dbReference>
<dbReference type="Pfam" id="PF00590">
    <property type="entry name" value="TP_methylase"/>
    <property type="match status" value="1"/>
</dbReference>
<gene>
    <name evidence="7" type="primary">cobL</name>
    <name evidence="7" type="ORF">GCM10007231_25020</name>
</gene>
<keyword evidence="5" id="KW-0949">S-adenosyl-L-methionine</keyword>
<evidence type="ECO:0000256" key="4">
    <source>
        <dbReference type="ARBA" id="ARBA00022679"/>
    </source>
</evidence>
<evidence type="ECO:0000256" key="1">
    <source>
        <dbReference type="ARBA" id="ARBA00004953"/>
    </source>
</evidence>
<dbReference type="CDD" id="cd02440">
    <property type="entry name" value="AdoMet_MTases"/>
    <property type="match status" value="1"/>
</dbReference>
<keyword evidence="4" id="KW-0808">Transferase</keyword>
<proteinExistence type="predicted"/>
<dbReference type="Proteomes" id="UP000630594">
    <property type="component" value="Unassembled WGS sequence"/>
</dbReference>
<dbReference type="InterPro" id="IPR050714">
    <property type="entry name" value="Cobalamin_biosynth_MTase"/>
</dbReference>
<dbReference type="InterPro" id="IPR000878">
    <property type="entry name" value="4pyrrol_Mease"/>
</dbReference>
<organism evidence="7 8">
    <name type="scientific">Nocardioides daphniae</name>
    <dbReference type="NCBI Taxonomy" id="402297"/>
    <lineage>
        <taxon>Bacteria</taxon>
        <taxon>Bacillati</taxon>
        <taxon>Actinomycetota</taxon>
        <taxon>Actinomycetes</taxon>
        <taxon>Propionibacteriales</taxon>
        <taxon>Nocardioidaceae</taxon>
        <taxon>Nocardioides</taxon>
    </lineage>
</organism>
<keyword evidence="3" id="KW-0489">Methyltransferase</keyword>
<sequence length="399" mass="41849">MTVVGVGADGVLAAGCEALVREADVLMGGRRHLDLVPEVEGQERRPWPTPLAPSLPGLLEELRGRRVVALASGDPMVSGIGTTLVRALGTEAVRVVPAVSSVALARARMRWSDEESVVVTLVGRHEARVLREVAPGRRILALTSGSETPAIVGELLSETGHPDAVITLLGDLGSAAESRSVKTAQEWAQVAAADVPSLHVLAIEFPEDAGTRRASWVAGLPDDAFENDGQLTKRDLRASALARLSPAPGQHLWDVGAGAGSVGIEWMRAHPSCRTTAVEADPERAARVSRNAVRLGVPDLRVVEGRAPDALAGLDAPDAIFIGGGATRPGVLAACLAALRPGGRLVVHGVTLETESLIAEAYRTHGGELTRLAVESTHPVGTFTGWTPLRTVTQWSLYV</sequence>
<comment type="caution">
    <text evidence="7">The sequence shown here is derived from an EMBL/GenBank/DDBJ whole genome shotgun (WGS) entry which is preliminary data.</text>
</comment>
<dbReference type="PIRSF" id="PIRSF036428">
    <property type="entry name" value="CobL"/>
    <property type="match status" value="1"/>
</dbReference>
<evidence type="ECO:0000256" key="5">
    <source>
        <dbReference type="ARBA" id="ARBA00022691"/>
    </source>
</evidence>
<dbReference type="InterPro" id="IPR012818">
    <property type="entry name" value="CbiE"/>
</dbReference>
<dbReference type="InterPro" id="IPR006365">
    <property type="entry name" value="Cbl_synth_CobL"/>
</dbReference>
<keyword evidence="8" id="KW-1185">Reference proteome</keyword>